<dbReference type="Proteomes" id="UP000748308">
    <property type="component" value="Unassembled WGS sequence"/>
</dbReference>
<accession>A0A937X8C1</accession>
<evidence type="ECO:0000313" key="1">
    <source>
        <dbReference type="EMBL" id="MBM3317541.1"/>
    </source>
</evidence>
<dbReference type="AlphaFoldDB" id="A0A937X8C1"/>
<gene>
    <name evidence="1" type="ORF">FJY75_06770</name>
</gene>
<evidence type="ECO:0000313" key="2">
    <source>
        <dbReference type="Proteomes" id="UP000748308"/>
    </source>
</evidence>
<organism evidence="1 2">
    <name type="scientific">Eiseniibacteriota bacterium</name>
    <dbReference type="NCBI Taxonomy" id="2212470"/>
    <lineage>
        <taxon>Bacteria</taxon>
        <taxon>Candidatus Eiseniibacteriota</taxon>
    </lineage>
</organism>
<proteinExistence type="predicted"/>
<sequence>MGRTRFLATPLLFVGVCALLGGCAPQLIRYRFDPPAESRTMEVTGLSKKSRVVEMVDRLDSYCATGDTLILIAEENKTRQAYLLCTVTGAAKPFKELPAIKGKDTYFWDTLTHTKIDQGAECAKMTCFAMLGVFYSSDKYGFTATKKLSCDGGPEAHVSFQLSRVSLAGDGVSRQSVQAGLTLRFVDGEEIIEITPNDRRGYFHAYAQKGTVVKSRYYLLSDGSVMGCTPDRALPEQPYTNVFLYDLAERGSWGAELVFDDKLPYNDFGVVGDGTRAVFLLGTRGDYWIQVYEASKLAFTVKMFRSVMEADRPSSRSSRSQGARNP</sequence>
<dbReference type="EMBL" id="VGIY01000140">
    <property type="protein sequence ID" value="MBM3317541.1"/>
    <property type="molecule type" value="Genomic_DNA"/>
</dbReference>
<dbReference type="PROSITE" id="PS51257">
    <property type="entry name" value="PROKAR_LIPOPROTEIN"/>
    <property type="match status" value="1"/>
</dbReference>
<protein>
    <submittedName>
        <fullName evidence="1">Uncharacterized protein</fullName>
    </submittedName>
</protein>
<comment type="caution">
    <text evidence="1">The sequence shown here is derived from an EMBL/GenBank/DDBJ whole genome shotgun (WGS) entry which is preliminary data.</text>
</comment>
<reference evidence="1" key="1">
    <citation type="submission" date="2019-03" db="EMBL/GenBank/DDBJ databases">
        <title>Lake Tanganyika Metagenome-Assembled Genomes (MAGs).</title>
        <authorList>
            <person name="Tran P."/>
        </authorList>
    </citation>
    <scope>NUCLEOTIDE SEQUENCE</scope>
    <source>
        <strain evidence="1">M_DeepCast_400m_m2_100</strain>
    </source>
</reference>
<name>A0A937X8C1_UNCEI</name>